<evidence type="ECO:0008006" key="3">
    <source>
        <dbReference type="Google" id="ProtNLM"/>
    </source>
</evidence>
<dbReference type="OrthoDB" id="7187490at2"/>
<reference evidence="1 2" key="1">
    <citation type="submission" date="2019-04" db="EMBL/GenBank/DDBJ databases">
        <title>Sphingomonas psychrotolerans sp. nov., isolated from soil in the Tianshan Mountains, Xinjiang, China.</title>
        <authorList>
            <person name="Luo Y."/>
            <person name="Sheng H."/>
        </authorList>
    </citation>
    <scope>NUCLEOTIDE SEQUENCE [LARGE SCALE GENOMIC DNA]</scope>
    <source>
        <strain evidence="1 2">KIS18-15</strain>
    </source>
</reference>
<keyword evidence="2" id="KW-1185">Reference proteome</keyword>
<gene>
    <name evidence="1" type="ORF">E5A74_14320</name>
</gene>
<dbReference type="AlphaFoldDB" id="A0A4S1WCJ4"/>
<protein>
    <recommendedName>
        <fullName evidence="3">DUF2314 domain-containing protein</fullName>
    </recommendedName>
</protein>
<evidence type="ECO:0000313" key="2">
    <source>
        <dbReference type="Proteomes" id="UP000309848"/>
    </source>
</evidence>
<dbReference type="Proteomes" id="UP000309848">
    <property type="component" value="Unassembled WGS sequence"/>
</dbReference>
<evidence type="ECO:0000313" key="1">
    <source>
        <dbReference type="EMBL" id="TGX40671.1"/>
    </source>
</evidence>
<organism evidence="1 2">
    <name type="scientific">Sphingomonas naasensis</name>
    <dbReference type="NCBI Taxonomy" id="1344951"/>
    <lineage>
        <taxon>Bacteria</taxon>
        <taxon>Pseudomonadati</taxon>
        <taxon>Pseudomonadota</taxon>
        <taxon>Alphaproteobacteria</taxon>
        <taxon>Sphingomonadales</taxon>
        <taxon>Sphingomonadaceae</taxon>
        <taxon>Sphingomonas</taxon>
    </lineage>
</organism>
<accession>A0A4S1WCJ4</accession>
<name>A0A4S1WCJ4_9SPHN</name>
<sequence length="129" mass="14641">MRAPDLIEDGWCLESGEDYHQLNPETFEIPDAAVRRNLRIGDFAKLIFAVAVEGDEDPIYERMWVVVREVAGEGYYGLLDNAPDIDENDEFWIGTELPFGPEHVIEVQAGDAESGTYAARTPLREWPRD</sequence>
<dbReference type="RefSeq" id="WP_135986130.1">
    <property type="nucleotide sequence ID" value="NZ_JAASQM010000005.1"/>
</dbReference>
<dbReference type="EMBL" id="SRXU01000006">
    <property type="protein sequence ID" value="TGX40671.1"/>
    <property type="molecule type" value="Genomic_DNA"/>
</dbReference>
<comment type="caution">
    <text evidence="1">The sequence shown here is derived from an EMBL/GenBank/DDBJ whole genome shotgun (WGS) entry which is preliminary data.</text>
</comment>
<proteinExistence type="predicted"/>